<dbReference type="InterPro" id="IPR027417">
    <property type="entry name" value="P-loop_NTPase"/>
</dbReference>
<evidence type="ECO:0000313" key="2">
    <source>
        <dbReference type="EMBL" id="QNU66946.1"/>
    </source>
</evidence>
<organism evidence="2 3">
    <name type="scientific">Ruminiclostridium herbifermentans</name>
    <dbReference type="NCBI Taxonomy" id="2488810"/>
    <lineage>
        <taxon>Bacteria</taxon>
        <taxon>Bacillati</taxon>
        <taxon>Bacillota</taxon>
        <taxon>Clostridia</taxon>
        <taxon>Eubacteriales</taxon>
        <taxon>Oscillospiraceae</taxon>
        <taxon>Ruminiclostridium</taxon>
    </lineage>
</organism>
<reference evidence="2 3" key="1">
    <citation type="submission" date="2020-09" db="EMBL/GenBank/DDBJ databases">
        <title>Characterization and genome sequencing of Ruminiclostridium sp. nov. MA18.</title>
        <authorList>
            <person name="Rettenmaier R."/>
            <person name="Kowollik M.-L."/>
            <person name="Liebl W."/>
            <person name="Zverlov V."/>
        </authorList>
    </citation>
    <scope>NUCLEOTIDE SEQUENCE [LARGE SCALE GENOMIC DNA]</scope>
    <source>
        <strain evidence="2 3">MA18</strain>
    </source>
</reference>
<keyword evidence="3" id="KW-1185">Reference proteome</keyword>
<dbReference type="RefSeq" id="WP_137699096.1">
    <property type="nucleotide sequence ID" value="NZ_CP061336.1"/>
</dbReference>
<dbReference type="Gene3D" id="3.40.50.300">
    <property type="entry name" value="P-loop containing nucleotide triphosphate hydrolases"/>
    <property type="match status" value="1"/>
</dbReference>
<dbReference type="AlphaFoldDB" id="A0A4U7J8R4"/>
<protein>
    <submittedName>
        <fullName evidence="2">DUF2326 domain-containing protein</fullName>
    </submittedName>
</protein>
<dbReference type="KEGG" id="rher:EHE19_019320"/>
<gene>
    <name evidence="2" type="ORF">EHE19_019320</name>
</gene>
<sequence length="555" mass="64623">MQLISLIVVKSTTNEIIRKIKFNEKGLSLIVDETNKITSGSNIGKTTAVKIIDLCLGANSPSSLYKEKDTGENIIVGEFLEKNKVYAELTCKINDELYTFKRSLYKNGKNEINGEITNNIAEYRNKLNNIIFNNSNNKPTLRQLITKFIRLENSNESSLLKYLGTYTKNYEYQAIYEYLFGIDTSKSENVNILSINEGIEKDIEAIYRKNGVSSLKEFETKINLMKEEVDKFKKSYSEITVINGYNDKFNDMQELLSDIHKLEANYSKCKLKIELMKEKIKKEEDKIFNVDTKILKKLYDETKLSLDSQLRDFEDLEKFHNGMVNKRITMLKEAMNELQVELNSTNLELKKLQKDYENNFVSFNIELKDKFEEKYGEYSKNKIKLENFENDYNYVVEKQKEKDNNLSKKITQNNNGNKKQEIEEKFNIYFKELTKNIIGETFAIVINEDDEEFPVKIIGMNGKPGTGIKKAMITCFDLAHVKLIIKEGYHMPVFVIHDKLENIDLKELRGIIAESRIFEGQYIFPILNDRIDMLGIKEEEVVLRLSAGDKFFHIK</sequence>
<accession>A0A4U7J8R4</accession>
<evidence type="ECO:0000256" key="1">
    <source>
        <dbReference type="SAM" id="Coils"/>
    </source>
</evidence>
<dbReference type="OrthoDB" id="5140926at2"/>
<name>A0A4U7J8R4_9FIRM</name>
<feature type="coiled-coil region" evidence="1">
    <location>
        <begin position="328"/>
        <end position="355"/>
    </location>
</feature>
<keyword evidence="1" id="KW-0175">Coiled coil</keyword>
<proteinExistence type="predicted"/>
<dbReference type="EMBL" id="CP061336">
    <property type="protein sequence ID" value="QNU66946.1"/>
    <property type="molecule type" value="Genomic_DNA"/>
</dbReference>
<evidence type="ECO:0000313" key="3">
    <source>
        <dbReference type="Proteomes" id="UP000306409"/>
    </source>
</evidence>
<dbReference type="Proteomes" id="UP000306409">
    <property type="component" value="Chromosome"/>
</dbReference>
<feature type="coiled-coil region" evidence="1">
    <location>
        <begin position="215"/>
        <end position="286"/>
    </location>
</feature>